<proteinExistence type="predicted"/>
<accession>A0A7W5Z2D0</accession>
<name>A0A7W5Z2D0_9HYPH</name>
<dbReference type="EMBL" id="JACICC010000001">
    <property type="protein sequence ID" value="MBB3808723.1"/>
    <property type="molecule type" value="Genomic_DNA"/>
</dbReference>
<comment type="caution">
    <text evidence="1">The sequence shown here is derived from an EMBL/GenBank/DDBJ whole genome shotgun (WGS) entry which is preliminary data.</text>
</comment>
<reference evidence="1 2" key="1">
    <citation type="submission" date="2020-08" db="EMBL/GenBank/DDBJ databases">
        <title>Genomic Encyclopedia of Type Strains, Phase IV (KMG-IV): sequencing the most valuable type-strain genomes for metagenomic binning, comparative biology and taxonomic classification.</title>
        <authorList>
            <person name="Goeker M."/>
        </authorList>
    </citation>
    <scope>NUCLEOTIDE SEQUENCE [LARGE SCALE GENOMIC DNA]</scope>
    <source>
        <strain evidence="1 2">DSM 28760</strain>
    </source>
</reference>
<protein>
    <submittedName>
        <fullName evidence="1">Uncharacterized protein</fullName>
    </submittedName>
</protein>
<sequence length="185" mass="20437">MTYSRAATFRPIGQILTTEVLPQLYRAQNSSLRAFCIGTVSYDGGDDPASFDRIVLLGECPSPEEAMSFAALRLSRGDIHASSDDRLCFHPRVMVIQDREQALVLAGEVRARIILWQQPVASDCEARRIVNEASRLRGMAFSASGNGDHGSARNLRYRASLLEARLVDPFWRETAAELLSLPQAA</sequence>
<organism evidence="1 2">
    <name type="scientific">Pseudochelatococcus contaminans</name>
    <dbReference type="NCBI Taxonomy" id="1538103"/>
    <lineage>
        <taxon>Bacteria</taxon>
        <taxon>Pseudomonadati</taxon>
        <taxon>Pseudomonadota</taxon>
        <taxon>Alphaproteobacteria</taxon>
        <taxon>Hyphomicrobiales</taxon>
        <taxon>Chelatococcaceae</taxon>
        <taxon>Pseudochelatococcus</taxon>
    </lineage>
</organism>
<evidence type="ECO:0000313" key="2">
    <source>
        <dbReference type="Proteomes" id="UP000537592"/>
    </source>
</evidence>
<evidence type="ECO:0000313" key="1">
    <source>
        <dbReference type="EMBL" id="MBB3808723.1"/>
    </source>
</evidence>
<dbReference type="RefSeq" id="WP_183750683.1">
    <property type="nucleotide sequence ID" value="NZ_JACICC010000001.1"/>
</dbReference>
<keyword evidence="2" id="KW-1185">Reference proteome</keyword>
<gene>
    <name evidence="1" type="ORF">FHS81_000777</name>
</gene>
<dbReference type="AlphaFoldDB" id="A0A7W5Z2D0"/>
<dbReference type="Proteomes" id="UP000537592">
    <property type="component" value="Unassembled WGS sequence"/>
</dbReference>